<reference evidence="2 3" key="1">
    <citation type="journal article" date="2016" name="Nat. Commun.">
        <title>Thousands of microbial genomes shed light on interconnected biogeochemical processes in an aquifer system.</title>
        <authorList>
            <person name="Anantharaman K."/>
            <person name="Brown C.T."/>
            <person name="Hug L.A."/>
            <person name="Sharon I."/>
            <person name="Castelle C.J."/>
            <person name="Probst A.J."/>
            <person name="Thomas B.C."/>
            <person name="Singh A."/>
            <person name="Wilkins M.J."/>
            <person name="Karaoz U."/>
            <person name="Brodie E.L."/>
            <person name="Williams K.H."/>
            <person name="Hubbard S.S."/>
            <person name="Banfield J.F."/>
        </authorList>
    </citation>
    <scope>NUCLEOTIDE SEQUENCE [LARGE SCALE GENOMIC DNA]</scope>
</reference>
<comment type="caution">
    <text evidence="2">The sequence shown here is derived from an EMBL/GenBank/DDBJ whole genome shotgun (WGS) entry which is preliminary data.</text>
</comment>
<evidence type="ECO:0000313" key="3">
    <source>
        <dbReference type="Proteomes" id="UP000178684"/>
    </source>
</evidence>
<dbReference type="Proteomes" id="UP000178684">
    <property type="component" value="Unassembled WGS sequence"/>
</dbReference>
<feature type="domain" description="HicB-like antitoxin of toxin-antitoxin system" evidence="1">
    <location>
        <begin position="19"/>
        <end position="78"/>
    </location>
</feature>
<dbReference type="SUPFAM" id="SSF143100">
    <property type="entry name" value="TTHA1013/TTHA0281-like"/>
    <property type="match status" value="1"/>
</dbReference>
<proteinExistence type="predicted"/>
<dbReference type="Gene3D" id="3.30.160.250">
    <property type="match status" value="1"/>
</dbReference>
<dbReference type="PANTHER" id="PTHR34504">
    <property type="entry name" value="ANTITOXIN HICB"/>
    <property type="match status" value="1"/>
</dbReference>
<protein>
    <recommendedName>
        <fullName evidence="1">HicB-like antitoxin of toxin-antitoxin system domain-containing protein</fullName>
    </recommendedName>
</protein>
<name>A0A1F5X3H4_9BACT</name>
<dbReference type="Pfam" id="PF15919">
    <property type="entry name" value="HicB_lk_antitox"/>
    <property type="match status" value="1"/>
</dbReference>
<dbReference type="InterPro" id="IPR051404">
    <property type="entry name" value="TA_system_antitoxin"/>
</dbReference>
<gene>
    <name evidence="2" type="ORF">A3B18_03790</name>
</gene>
<evidence type="ECO:0000259" key="1">
    <source>
        <dbReference type="Pfam" id="PF15919"/>
    </source>
</evidence>
<organism evidence="2 3">
    <name type="scientific">Candidatus Giovannonibacteria bacterium RIFCSPLOWO2_01_FULL_46_13</name>
    <dbReference type="NCBI Taxonomy" id="1798352"/>
    <lineage>
        <taxon>Bacteria</taxon>
        <taxon>Candidatus Giovannoniibacteriota</taxon>
    </lineage>
</organism>
<dbReference type="AlphaFoldDB" id="A0A1F5X3H4"/>
<dbReference type="InterPro" id="IPR035069">
    <property type="entry name" value="TTHA1013/TTHA0281-like"/>
</dbReference>
<accession>A0A1F5X3H4</accession>
<dbReference type="PANTHER" id="PTHR34504:SF4">
    <property type="entry name" value="ANTITOXIN HICB"/>
    <property type="match status" value="1"/>
</dbReference>
<sequence length="98" mass="11073">MVKKTHKIKRTKFDGQLRFPIILRKEPEGGFTVLVPALPGCITFGRDIDEAQKMAKEAIELYLEDMIERGEPIPNESPTYTGEVTIDLPRKTASFTHA</sequence>
<evidence type="ECO:0000313" key="2">
    <source>
        <dbReference type="EMBL" id="OGF82436.1"/>
    </source>
</evidence>
<dbReference type="EMBL" id="MFIE01000019">
    <property type="protein sequence ID" value="OGF82436.1"/>
    <property type="molecule type" value="Genomic_DNA"/>
</dbReference>
<dbReference type="InterPro" id="IPR031807">
    <property type="entry name" value="HicB-like"/>
</dbReference>